<dbReference type="AlphaFoldDB" id="A0A9D4UN53"/>
<protein>
    <submittedName>
        <fullName evidence="2">Uncharacterized protein</fullName>
    </submittedName>
</protein>
<name>A0A9D4UN53_ADICA</name>
<proteinExistence type="predicted"/>
<dbReference type="Proteomes" id="UP000886520">
    <property type="component" value="Chromosome 14"/>
</dbReference>
<accession>A0A9D4UN53</accession>
<reference evidence="2" key="1">
    <citation type="submission" date="2021-01" db="EMBL/GenBank/DDBJ databases">
        <title>Adiantum capillus-veneris genome.</title>
        <authorList>
            <person name="Fang Y."/>
            <person name="Liao Q."/>
        </authorList>
    </citation>
    <scope>NUCLEOTIDE SEQUENCE</scope>
    <source>
        <strain evidence="2">H3</strain>
        <tissue evidence="2">Leaf</tissue>
    </source>
</reference>
<organism evidence="2 3">
    <name type="scientific">Adiantum capillus-veneris</name>
    <name type="common">Maidenhair fern</name>
    <dbReference type="NCBI Taxonomy" id="13818"/>
    <lineage>
        <taxon>Eukaryota</taxon>
        <taxon>Viridiplantae</taxon>
        <taxon>Streptophyta</taxon>
        <taxon>Embryophyta</taxon>
        <taxon>Tracheophyta</taxon>
        <taxon>Polypodiopsida</taxon>
        <taxon>Polypodiidae</taxon>
        <taxon>Polypodiales</taxon>
        <taxon>Pteridineae</taxon>
        <taxon>Pteridaceae</taxon>
        <taxon>Vittarioideae</taxon>
        <taxon>Adiantum</taxon>
    </lineage>
</organism>
<evidence type="ECO:0000313" key="2">
    <source>
        <dbReference type="EMBL" id="KAI5070865.1"/>
    </source>
</evidence>
<dbReference type="EMBL" id="JABFUD020000014">
    <property type="protein sequence ID" value="KAI5070865.1"/>
    <property type="molecule type" value="Genomic_DNA"/>
</dbReference>
<keyword evidence="3" id="KW-1185">Reference proteome</keyword>
<sequence>MHSSSTLPIPPPPALDPSHPSTRPPETRRRSAFYSRSSPATILSSTRVSLSQIVTFASVPSVRAFEAFCCLTGACALPEVDVAILAFSAMARSCCDGGCHLPLRKGIPFAS</sequence>
<comment type="caution">
    <text evidence="2">The sequence shown here is derived from an EMBL/GenBank/DDBJ whole genome shotgun (WGS) entry which is preliminary data.</text>
</comment>
<gene>
    <name evidence="2" type="ORF">GOP47_0015208</name>
</gene>
<evidence type="ECO:0000256" key="1">
    <source>
        <dbReference type="SAM" id="MobiDB-lite"/>
    </source>
</evidence>
<evidence type="ECO:0000313" key="3">
    <source>
        <dbReference type="Proteomes" id="UP000886520"/>
    </source>
</evidence>
<feature type="region of interest" description="Disordered" evidence="1">
    <location>
        <begin position="1"/>
        <end position="35"/>
    </location>
</feature>